<sequence>MNAARFSALCVKNFFKFKFLEEEKPSRSHLALSILYLAKMILEELNGPYALCFVQDKIIPEFSNAYTTTTISFSVRGVIRFSPRVIFKTQIGSLHIFATFSQDVEEAIYKGIPKTEKVIHEDIPLSFQPCRERWPTYTFGTCPVHCISRKACDGRQTFRIDVVKGGSSLLITSLLSLWVSVNNLLVFGVESRWFIVSRMLLDENDPRRDHKKSDQLPVKLYHHPEQEKHASRTAEVTFLQMEFKVVDE</sequence>
<reference evidence="1" key="2">
    <citation type="submission" date="2022-01" db="EMBL/GenBank/DDBJ databases">
        <authorList>
            <person name="Yamashiro T."/>
            <person name="Shiraishi A."/>
            <person name="Satake H."/>
            <person name="Nakayama K."/>
        </authorList>
    </citation>
    <scope>NUCLEOTIDE SEQUENCE</scope>
</reference>
<comment type="caution">
    <text evidence="1">The sequence shown here is derived from an EMBL/GenBank/DDBJ whole genome shotgun (WGS) entry which is preliminary data.</text>
</comment>
<dbReference type="Proteomes" id="UP001151760">
    <property type="component" value="Unassembled WGS sequence"/>
</dbReference>
<proteinExistence type="predicted"/>
<protein>
    <submittedName>
        <fullName evidence="1">Uncharacterized protein</fullName>
    </submittedName>
</protein>
<evidence type="ECO:0000313" key="1">
    <source>
        <dbReference type="EMBL" id="GJT12536.1"/>
    </source>
</evidence>
<reference evidence="1" key="1">
    <citation type="journal article" date="2022" name="Int. J. Mol. Sci.">
        <title>Draft Genome of Tanacetum Coccineum: Genomic Comparison of Closely Related Tanacetum-Family Plants.</title>
        <authorList>
            <person name="Yamashiro T."/>
            <person name="Shiraishi A."/>
            <person name="Nakayama K."/>
            <person name="Satake H."/>
        </authorList>
    </citation>
    <scope>NUCLEOTIDE SEQUENCE</scope>
</reference>
<gene>
    <name evidence="1" type="ORF">Tco_0859578</name>
</gene>
<dbReference type="EMBL" id="BQNB010013156">
    <property type="protein sequence ID" value="GJT12536.1"/>
    <property type="molecule type" value="Genomic_DNA"/>
</dbReference>
<evidence type="ECO:0000313" key="2">
    <source>
        <dbReference type="Proteomes" id="UP001151760"/>
    </source>
</evidence>
<accession>A0ABQ5BD30</accession>
<organism evidence="1 2">
    <name type="scientific">Tanacetum coccineum</name>
    <dbReference type="NCBI Taxonomy" id="301880"/>
    <lineage>
        <taxon>Eukaryota</taxon>
        <taxon>Viridiplantae</taxon>
        <taxon>Streptophyta</taxon>
        <taxon>Embryophyta</taxon>
        <taxon>Tracheophyta</taxon>
        <taxon>Spermatophyta</taxon>
        <taxon>Magnoliopsida</taxon>
        <taxon>eudicotyledons</taxon>
        <taxon>Gunneridae</taxon>
        <taxon>Pentapetalae</taxon>
        <taxon>asterids</taxon>
        <taxon>campanulids</taxon>
        <taxon>Asterales</taxon>
        <taxon>Asteraceae</taxon>
        <taxon>Asteroideae</taxon>
        <taxon>Anthemideae</taxon>
        <taxon>Anthemidinae</taxon>
        <taxon>Tanacetum</taxon>
    </lineage>
</organism>
<name>A0ABQ5BD30_9ASTR</name>
<keyword evidence="2" id="KW-1185">Reference proteome</keyword>